<dbReference type="Proteomes" id="UP000391919">
    <property type="component" value="Unassembled WGS sequence"/>
</dbReference>
<keyword evidence="3 6" id="KW-0378">Hydrolase</keyword>
<comment type="catalytic activity">
    <reaction evidence="6">
        <text>N-terminal N-formyl-L-methionyl-[peptide] + H2O = N-terminal L-methionyl-[peptide] + formate</text>
        <dbReference type="Rhea" id="RHEA:24420"/>
        <dbReference type="Rhea" id="RHEA-COMP:10639"/>
        <dbReference type="Rhea" id="RHEA-COMP:10640"/>
        <dbReference type="ChEBI" id="CHEBI:15377"/>
        <dbReference type="ChEBI" id="CHEBI:15740"/>
        <dbReference type="ChEBI" id="CHEBI:49298"/>
        <dbReference type="ChEBI" id="CHEBI:64731"/>
        <dbReference type="EC" id="3.5.1.88"/>
    </reaction>
</comment>
<evidence type="ECO:0000313" key="8">
    <source>
        <dbReference type="Proteomes" id="UP000391919"/>
    </source>
</evidence>
<dbReference type="PIRSF" id="PIRSF004749">
    <property type="entry name" value="Pep_def"/>
    <property type="match status" value="1"/>
</dbReference>
<comment type="cofactor">
    <cofactor evidence="6">
        <name>Fe(2+)</name>
        <dbReference type="ChEBI" id="CHEBI:29033"/>
    </cofactor>
    <text evidence="6">Binds 1 Fe(2+) ion.</text>
</comment>
<dbReference type="NCBIfam" id="TIGR00079">
    <property type="entry name" value="pept_deformyl"/>
    <property type="match status" value="1"/>
</dbReference>
<dbReference type="SUPFAM" id="SSF56420">
    <property type="entry name" value="Peptide deformylase"/>
    <property type="match status" value="1"/>
</dbReference>
<organism evidence="7 8">
    <name type="scientific">Weizmannia acidilactici</name>
    <dbReference type="NCBI Taxonomy" id="2607726"/>
    <lineage>
        <taxon>Bacteria</taxon>
        <taxon>Bacillati</taxon>
        <taxon>Bacillota</taxon>
        <taxon>Bacilli</taxon>
        <taxon>Bacillales</taxon>
        <taxon>Bacillaceae</taxon>
        <taxon>Heyndrickxia</taxon>
    </lineage>
</organism>
<dbReference type="AlphaFoldDB" id="A0A5J4JIA4"/>
<feature type="active site" evidence="6">
    <location>
        <position position="130"/>
    </location>
</feature>
<proteinExistence type="inferred from homology"/>
<gene>
    <name evidence="6 7" type="primary">def</name>
    <name evidence="7" type="ORF">BpJC7_17180</name>
</gene>
<name>A0A5J4JIA4_9BACI</name>
<accession>A0A5J4JIA4</accession>
<dbReference type="InterPro" id="IPR036821">
    <property type="entry name" value="Peptide_deformylase_sf"/>
</dbReference>
<dbReference type="EMBL" id="BKZQ01000020">
    <property type="protein sequence ID" value="GER70415.1"/>
    <property type="molecule type" value="Genomic_DNA"/>
</dbReference>
<evidence type="ECO:0000256" key="1">
    <source>
        <dbReference type="ARBA" id="ARBA00010759"/>
    </source>
</evidence>
<comment type="caution">
    <text evidence="7">The sequence shown here is derived from an EMBL/GenBank/DDBJ whole genome shotgun (WGS) entry which is preliminary data.</text>
</comment>
<feature type="binding site" evidence="6">
    <location>
        <position position="129"/>
    </location>
    <ligand>
        <name>Fe cation</name>
        <dbReference type="ChEBI" id="CHEBI:24875"/>
    </ligand>
</feature>
<dbReference type="PANTHER" id="PTHR10458">
    <property type="entry name" value="PEPTIDE DEFORMYLASE"/>
    <property type="match status" value="1"/>
</dbReference>
<dbReference type="FunFam" id="3.90.45.10:FF:000005">
    <property type="entry name" value="Peptide deformylase"/>
    <property type="match status" value="1"/>
</dbReference>
<sequence length="160" mass="17642">MEIVKYPAAILEKKCKRVTEFGTSLKAVLNDMYKTMQEAYGVGLAAPQVGIGQQIAVVDIGDGTGRIDLVNPKIIARRGEQTDVEGCLSFPGVYGTVSRAYYVKVKAQNAQGKTFIIEAEDFLARALQHEIDHLHGVLFTSKIIEYVDEEDLTFEEADAE</sequence>
<keyword evidence="8" id="KW-1185">Reference proteome</keyword>
<dbReference type="HAMAP" id="MF_00163">
    <property type="entry name" value="Pep_deformylase"/>
    <property type="match status" value="1"/>
</dbReference>
<dbReference type="GO" id="GO:0006412">
    <property type="term" value="P:translation"/>
    <property type="evidence" value="ECO:0007669"/>
    <property type="project" value="UniProtKB-UniRule"/>
</dbReference>
<feature type="binding site" evidence="6">
    <location>
        <position position="87"/>
    </location>
    <ligand>
        <name>Fe cation</name>
        <dbReference type="ChEBI" id="CHEBI:24875"/>
    </ligand>
</feature>
<evidence type="ECO:0000256" key="6">
    <source>
        <dbReference type="HAMAP-Rule" id="MF_00163"/>
    </source>
</evidence>
<evidence type="ECO:0000256" key="5">
    <source>
        <dbReference type="ARBA" id="ARBA00023004"/>
    </source>
</evidence>
<evidence type="ECO:0000313" key="7">
    <source>
        <dbReference type="EMBL" id="GER70415.1"/>
    </source>
</evidence>
<dbReference type="GO" id="GO:0046872">
    <property type="term" value="F:metal ion binding"/>
    <property type="evidence" value="ECO:0007669"/>
    <property type="project" value="UniProtKB-KW"/>
</dbReference>
<dbReference type="PANTHER" id="PTHR10458:SF22">
    <property type="entry name" value="PEPTIDE DEFORMYLASE"/>
    <property type="match status" value="1"/>
</dbReference>
<keyword evidence="5 6" id="KW-0408">Iron</keyword>
<dbReference type="NCBIfam" id="NF001159">
    <property type="entry name" value="PRK00150.1-3"/>
    <property type="match status" value="1"/>
</dbReference>
<evidence type="ECO:0000256" key="3">
    <source>
        <dbReference type="ARBA" id="ARBA00022801"/>
    </source>
</evidence>
<dbReference type="GO" id="GO:0042586">
    <property type="term" value="F:peptide deformylase activity"/>
    <property type="evidence" value="ECO:0007669"/>
    <property type="project" value="UniProtKB-UniRule"/>
</dbReference>
<dbReference type="RefSeq" id="WP_151706003.1">
    <property type="nucleotide sequence ID" value="NZ_BKZQ01000020.1"/>
</dbReference>
<comment type="similarity">
    <text evidence="1 6">Belongs to the polypeptide deformylase family.</text>
</comment>
<evidence type="ECO:0000256" key="4">
    <source>
        <dbReference type="ARBA" id="ARBA00022917"/>
    </source>
</evidence>
<dbReference type="CDD" id="cd00487">
    <property type="entry name" value="Pep_deformylase"/>
    <property type="match status" value="1"/>
</dbReference>
<comment type="function">
    <text evidence="6">Removes the formyl group from the N-terminal Met of newly synthesized proteins. Requires at least a dipeptide for an efficient rate of reaction. N-terminal L-methionine is a prerequisite for activity but the enzyme has broad specificity at other positions.</text>
</comment>
<protein>
    <recommendedName>
        <fullName evidence="6">Peptide deformylase</fullName>
        <shortName evidence="6">PDF</shortName>
        <ecNumber evidence="6">3.5.1.88</ecNumber>
    </recommendedName>
    <alternativeName>
        <fullName evidence="6">Polypeptide deformylase</fullName>
    </alternativeName>
</protein>
<reference evidence="7 8" key="1">
    <citation type="submission" date="2019-09" db="EMBL/GenBank/DDBJ databases">
        <title>Draft genome sequence of Bacillus sp. JC-7.</title>
        <authorList>
            <person name="Tanaka N."/>
            <person name="Shiwa Y."/>
            <person name="Fujita N."/>
            <person name="Tanasupawat S."/>
        </authorList>
    </citation>
    <scope>NUCLEOTIDE SEQUENCE [LARGE SCALE GENOMIC DNA]</scope>
    <source>
        <strain evidence="7 8">JC-7</strain>
    </source>
</reference>
<feature type="binding site" evidence="6">
    <location>
        <position position="133"/>
    </location>
    <ligand>
        <name>Fe cation</name>
        <dbReference type="ChEBI" id="CHEBI:24875"/>
    </ligand>
</feature>
<evidence type="ECO:0000256" key="2">
    <source>
        <dbReference type="ARBA" id="ARBA00022723"/>
    </source>
</evidence>
<dbReference type="InterPro" id="IPR023635">
    <property type="entry name" value="Peptide_deformylase"/>
</dbReference>
<keyword evidence="4 6" id="KW-0648">Protein biosynthesis</keyword>
<dbReference type="Gene3D" id="3.90.45.10">
    <property type="entry name" value="Peptide deformylase"/>
    <property type="match status" value="1"/>
</dbReference>
<dbReference type="Pfam" id="PF01327">
    <property type="entry name" value="Pep_deformylase"/>
    <property type="match status" value="1"/>
</dbReference>
<dbReference type="EC" id="3.5.1.88" evidence="6"/>
<keyword evidence="2 6" id="KW-0479">Metal-binding</keyword>
<dbReference type="PRINTS" id="PR01576">
    <property type="entry name" value="PDEFORMYLASE"/>
</dbReference>